<evidence type="ECO:0000313" key="1">
    <source>
        <dbReference type="EMBL" id="MPC54747.1"/>
    </source>
</evidence>
<organism evidence="1 2">
    <name type="scientific">Portunus trituberculatus</name>
    <name type="common">Swimming crab</name>
    <name type="synonym">Neptunus trituberculatus</name>
    <dbReference type="NCBI Taxonomy" id="210409"/>
    <lineage>
        <taxon>Eukaryota</taxon>
        <taxon>Metazoa</taxon>
        <taxon>Ecdysozoa</taxon>
        <taxon>Arthropoda</taxon>
        <taxon>Crustacea</taxon>
        <taxon>Multicrustacea</taxon>
        <taxon>Malacostraca</taxon>
        <taxon>Eumalacostraca</taxon>
        <taxon>Eucarida</taxon>
        <taxon>Decapoda</taxon>
        <taxon>Pleocyemata</taxon>
        <taxon>Brachyura</taxon>
        <taxon>Eubrachyura</taxon>
        <taxon>Portunoidea</taxon>
        <taxon>Portunidae</taxon>
        <taxon>Portuninae</taxon>
        <taxon>Portunus</taxon>
    </lineage>
</organism>
<sequence length="86" mass="9595">MAEPTSTDTEVLVKEKVEEELKVLSISKKDMTKTAKDIIDTLLPEIAWVITVSVTAAMTAAMDRITETVKSQAVDNFFWYNGKPCK</sequence>
<protein>
    <submittedName>
        <fullName evidence="1">Uncharacterized protein</fullName>
    </submittedName>
</protein>
<name>A0A5B7GBL2_PORTR</name>
<dbReference type="EMBL" id="VSRR010012608">
    <property type="protein sequence ID" value="MPC54747.1"/>
    <property type="molecule type" value="Genomic_DNA"/>
</dbReference>
<evidence type="ECO:0000313" key="2">
    <source>
        <dbReference type="Proteomes" id="UP000324222"/>
    </source>
</evidence>
<accession>A0A5B7GBL2</accession>
<keyword evidence="2" id="KW-1185">Reference proteome</keyword>
<proteinExistence type="predicted"/>
<gene>
    <name evidence="1" type="ORF">E2C01_048672</name>
</gene>
<dbReference type="AlphaFoldDB" id="A0A5B7GBL2"/>
<dbReference type="Proteomes" id="UP000324222">
    <property type="component" value="Unassembled WGS sequence"/>
</dbReference>
<comment type="caution">
    <text evidence="1">The sequence shown here is derived from an EMBL/GenBank/DDBJ whole genome shotgun (WGS) entry which is preliminary data.</text>
</comment>
<reference evidence="1 2" key="1">
    <citation type="submission" date="2019-05" db="EMBL/GenBank/DDBJ databases">
        <title>Another draft genome of Portunus trituberculatus and its Hox gene families provides insights of decapod evolution.</title>
        <authorList>
            <person name="Jeong J.-H."/>
            <person name="Song I."/>
            <person name="Kim S."/>
            <person name="Choi T."/>
            <person name="Kim D."/>
            <person name="Ryu S."/>
            <person name="Kim W."/>
        </authorList>
    </citation>
    <scope>NUCLEOTIDE SEQUENCE [LARGE SCALE GENOMIC DNA]</scope>
    <source>
        <tissue evidence="1">Muscle</tissue>
    </source>
</reference>